<name>A0A1V1PGN8_9BACT</name>
<dbReference type="Proteomes" id="UP000189670">
    <property type="component" value="Unassembled WGS sequence"/>
</dbReference>
<protein>
    <submittedName>
        <fullName evidence="1">Uncharacterized protein</fullName>
    </submittedName>
</protein>
<dbReference type="InterPro" id="IPR011604">
    <property type="entry name" value="PDDEXK-like_dom_sf"/>
</dbReference>
<reference evidence="2" key="1">
    <citation type="submission" date="2012-11" db="EMBL/GenBank/DDBJ databases">
        <authorList>
            <person name="Lucero-Rivera Y.E."/>
            <person name="Tovar-Ramirez D."/>
        </authorList>
    </citation>
    <scope>NUCLEOTIDE SEQUENCE [LARGE SCALE GENOMIC DNA]</scope>
    <source>
        <strain evidence="2">Araruama</strain>
    </source>
</reference>
<proteinExistence type="predicted"/>
<dbReference type="Gene3D" id="3.90.320.10">
    <property type="match status" value="1"/>
</dbReference>
<evidence type="ECO:0000313" key="1">
    <source>
        <dbReference type="EMBL" id="ETR73966.1"/>
    </source>
</evidence>
<dbReference type="EMBL" id="ATBP01000028">
    <property type="protein sequence ID" value="ETR73966.1"/>
    <property type="molecule type" value="Genomic_DNA"/>
</dbReference>
<gene>
    <name evidence="1" type="ORF">OMM_00548</name>
</gene>
<sequence length="297" mass="35031">MNNLTEQQYRELERVNYSSLADFSKSPDHCLVEKEHKGFFEIGHIFELMLKYQCLNNSYKKLYDEYFICEGGQPVPDKIYEAIHKKEDLTSLIVKNKDGSRSKRYNTLHTYIDLCLSNIDKMPISDVQFNVLKKMVKNTCKMVYKDKPLTYYLKNSSWGVPVIWTETMTTQSGGLVDVPKKALIDALFKVNEIEYIVFDIKTTHDSYLFNKMIYDKYWIQDMHYKQAIKQTTNAISVTFVFIVASKSKPYISQSYSIQYETDDKWQQYNDLCINYYDWFASGKNEVGVLDHKTIKMR</sequence>
<organism evidence="1 2">
    <name type="scientific">Candidatus Magnetoglobus multicellularis str. Araruama</name>
    <dbReference type="NCBI Taxonomy" id="890399"/>
    <lineage>
        <taxon>Bacteria</taxon>
        <taxon>Pseudomonadati</taxon>
        <taxon>Thermodesulfobacteriota</taxon>
        <taxon>Desulfobacteria</taxon>
        <taxon>Desulfobacterales</taxon>
        <taxon>Desulfobacteraceae</taxon>
        <taxon>Candidatus Magnetoglobus</taxon>
    </lineage>
</organism>
<accession>A0A1V1PGN8</accession>
<evidence type="ECO:0000313" key="2">
    <source>
        <dbReference type="Proteomes" id="UP000189670"/>
    </source>
</evidence>
<comment type="caution">
    <text evidence="1">The sequence shown here is derived from an EMBL/GenBank/DDBJ whole genome shotgun (WGS) entry which is preliminary data.</text>
</comment>
<dbReference type="AlphaFoldDB" id="A0A1V1PGN8"/>